<keyword evidence="2" id="KW-0249">Electron transport</keyword>
<dbReference type="PIRSF" id="PIRSF000089">
    <property type="entry name" value="Electra_flavoP_a"/>
    <property type="match status" value="1"/>
</dbReference>
<keyword evidence="6" id="KW-1185">Reference proteome</keyword>
<feature type="binding site" evidence="3">
    <location>
        <position position="287"/>
    </location>
    <ligand>
        <name>FAD</name>
        <dbReference type="ChEBI" id="CHEBI:57692"/>
    </ligand>
</feature>
<comment type="cofactor">
    <cofactor evidence="3">
        <name>FAD</name>
        <dbReference type="ChEBI" id="CHEBI:57692"/>
    </cofactor>
    <text evidence="3">Binds 1 FAD per dimer.</text>
</comment>
<evidence type="ECO:0000256" key="1">
    <source>
        <dbReference type="ARBA" id="ARBA00005817"/>
    </source>
</evidence>
<dbReference type="Gene3D" id="3.40.50.1220">
    <property type="entry name" value="TPP-binding domain"/>
    <property type="match status" value="1"/>
</dbReference>
<keyword evidence="3" id="KW-0274">FAD</keyword>
<dbReference type="EMBL" id="CP042906">
    <property type="protein sequence ID" value="QEX17744.1"/>
    <property type="molecule type" value="Genomic_DNA"/>
</dbReference>
<dbReference type="InterPro" id="IPR001308">
    <property type="entry name" value="ETF_a/FixB"/>
</dbReference>
<dbReference type="OrthoDB" id="9770286at2"/>
<dbReference type="AlphaFoldDB" id="A0A5J6MJZ2"/>
<dbReference type="InterPro" id="IPR014731">
    <property type="entry name" value="ETF_asu_C"/>
</dbReference>
<dbReference type="Gene3D" id="3.40.50.620">
    <property type="entry name" value="HUPs"/>
    <property type="match status" value="1"/>
</dbReference>
<dbReference type="PANTHER" id="PTHR43153:SF1">
    <property type="entry name" value="ELECTRON TRANSFER FLAVOPROTEIN SUBUNIT ALPHA, MITOCHONDRIAL"/>
    <property type="match status" value="1"/>
</dbReference>
<dbReference type="SMART" id="SM00893">
    <property type="entry name" value="ETF"/>
    <property type="match status" value="1"/>
</dbReference>
<dbReference type="GO" id="GO:0033539">
    <property type="term" value="P:fatty acid beta-oxidation using acyl-CoA dehydrogenase"/>
    <property type="evidence" value="ECO:0007669"/>
    <property type="project" value="TreeGrafter"/>
</dbReference>
<dbReference type="Pfam" id="PF01012">
    <property type="entry name" value="ETF"/>
    <property type="match status" value="1"/>
</dbReference>
<keyword evidence="3" id="KW-0285">Flavoprotein</keyword>
<evidence type="ECO:0000259" key="4">
    <source>
        <dbReference type="SMART" id="SM00893"/>
    </source>
</evidence>
<dbReference type="InterPro" id="IPR014730">
    <property type="entry name" value="ETF_a/b_N"/>
</dbReference>
<name>A0A5J6MJZ2_9PROT</name>
<comment type="similarity">
    <text evidence="1">Belongs to the ETF alpha-subunit/FixB family.</text>
</comment>
<dbReference type="SUPFAM" id="SSF52402">
    <property type="entry name" value="Adenine nucleotide alpha hydrolases-like"/>
    <property type="match status" value="1"/>
</dbReference>
<dbReference type="Pfam" id="PF00766">
    <property type="entry name" value="ETF_alpha"/>
    <property type="match status" value="1"/>
</dbReference>
<reference evidence="5 6" key="1">
    <citation type="submission" date="2019-08" db="EMBL/GenBank/DDBJ databases">
        <title>Hyperibacter terrae gen. nov., sp. nov. and Hyperibacter viscosus sp. nov., two new members in the family Rhodospirillaceae isolated from the rhizosphere of Hypericum perforatum.</title>
        <authorList>
            <person name="Noviana Z."/>
        </authorList>
    </citation>
    <scope>NUCLEOTIDE SEQUENCE [LARGE SCALE GENOMIC DNA]</scope>
    <source>
        <strain evidence="5 6">R5913</strain>
    </source>
</reference>
<dbReference type="SUPFAM" id="SSF52467">
    <property type="entry name" value="DHS-like NAD/FAD-binding domain"/>
    <property type="match status" value="1"/>
</dbReference>
<organism evidence="5 6">
    <name type="scientific">Hypericibacter terrae</name>
    <dbReference type="NCBI Taxonomy" id="2602015"/>
    <lineage>
        <taxon>Bacteria</taxon>
        <taxon>Pseudomonadati</taxon>
        <taxon>Pseudomonadota</taxon>
        <taxon>Alphaproteobacteria</taxon>
        <taxon>Rhodospirillales</taxon>
        <taxon>Dongiaceae</taxon>
        <taxon>Hypericibacter</taxon>
    </lineage>
</organism>
<feature type="domain" description="Electron transfer flavoprotein alpha/beta-subunit N-terminal" evidence="4">
    <location>
        <begin position="4"/>
        <end position="189"/>
    </location>
</feature>
<dbReference type="Proteomes" id="UP000326202">
    <property type="component" value="Chromosome"/>
</dbReference>
<evidence type="ECO:0000313" key="5">
    <source>
        <dbReference type="EMBL" id="QEX17744.1"/>
    </source>
</evidence>
<protein>
    <submittedName>
        <fullName evidence="5">Electron transfer flavoprotein subunit alpha</fullName>
    </submittedName>
</protein>
<dbReference type="KEGG" id="htq:FRZ44_30470"/>
<feature type="binding site" evidence="3">
    <location>
        <begin position="235"/>
        <end position="236"/>
    </location>
    <ligand>
        <name>FAD</name>
        <dbReference type="ChEBI" id="CHEBI:57692"/>
    </ligand>
</feature>
<dbReference type="GO" id="GO:0009055">
    <property type="term" value="F:electron transfer activity"/>
    <property type="evidence" value="ECO:0007669"/>
    <property type="project" value="InterPro"/>
</dbReference>
<dbReference type="InterPro" id="IPR029035">
    <property type="entry name" value="DHS-like_NAD/FAD-binding_dom"/>
</dbReference>
<keyword evidence="2" id="KW-0813">Transport</keyword>
<evidence type="ECO:0000256" key="2">
    <source>
        <dbReference type="ARBA" id="ARBA00022982"/>
    </source>
</evidence>
<gene>
    <name evidence="5" type="ORF">FRZ44_30470</name>
</gene>
<dbReference type="GO" id="GO:0050660">
    <property type="term" value="F:flavin adenine dinucleotide binding"/>
    <property type="evidence" value="ECO:0007669"/>
    <property type="project" value="InterPro"/>
</dbReference>
<dbReference type="PANTHER" id="PTHR43153">
    <property type="entry name" value="ELECTRON TRANSFER FLAVOPROTEIN ALPHA"/>
    <property type="match status" value="1"/>
</dbReference>
<dbReference type="RefSeq" id="WP_151177971.1">
    <property type="nucleotide sequence ID" value="NZ_CP042906.1"/>
</dbReference>
<evidence type="ECO:0000256" key="3">
    <source>
        <dbReference type="PIRSR" id="PIRSR000089-1"/>
    </source>
</evidence>
<sequence>MSVILVYVEANDGTVTAASLETLSGARQLADAAGGSVEALILAADPAPLSKQVVGADRILEVAHPALAAYLPEAHQAVLVETVKARKPDLLLLANSYVGLDLAASTAIATDRPVVSYCMAVALAGDVLTTTNQVYGGKIEAVAETRLPAVAAVNPGTFKSDATAKPGVETLRLEAPAALGSLASSFVEALKEESGDVDITQQERLVSVGRGIGEADNIALAQALAEALGAVVSASRPVVDAGWMPKSRQVGKSGHKVKPKLYVAVGISGAPEHLEGMRDAGFIVAINQDAKAPIFDVAHIGTTCDLFDLLPALTERLNTRNA</sequence>
<dbReference type="InterPro" id="IPR014729">
    <property type="entry name" value="Rossmann-like_a/b/a_fold"/>
</dbReference>
<feature type="binding site" evidence="3">
    <location>
        <position position="210"/>
    </location>
    <ligand>
        <name>FAD</name>
        <dbReference type="ChEBI" id="CHEBI:57692"/>
    </ligand>
</feature>
<feature type="binding site" evidence="3">
    <location>
        <begin position="249"/>
        <end position="253"/>
    </location>
    <ligand>
        <name>FAD</name>
        <dbReference type="ChEBI" id="CHEBI:57692"/>
    </ligand>
</feature>
<evidence type="ECO:0000313" key="6">
    <source>
        <dbReference type="Proteomes" id="UP000326202"/>
    </source>
</evidence>
<proteinExistence type="inferred from homology"/>
<feature type="binding site" evidence="3">
    <location>
        <begin position="266"/>
        <end position="273"/>
    </location>
    <ligand>
        <name>FAD</name>
        <dbReference type="ChEBI" id="CHEBI:57692"/>
    </ligand>
</feature>
<accession>A0A5J6MJZ2</accession>